<accession>A0A135V515</accession>
<gene>
    <name evidence="2" type="ORF">CSAL01_01505</name>
</gene>
<reference evidence="2 3" key="1">
    <citation type="submission" date="2014-02" db="EMBL/GenBank/DDBJ databases">
        <title>The genome sequence of Colletotrichum salicis CBS 607.94.</title>
        <authorList>
            <person name="Baroncelli R."/>
            <person name="Thon M.R."/>
        </authorList>
    </citation>
    <scope>NUCLEOTIDE SEQUENCE [LARGE SCALE GENOMIC DNA]</scope>
    <source>
        <strain evidence="2 3">CBS 607.94</strain>
    </source>
</reference>
<protein>
    <submittedName>
        <fullName evidence="2">Uncharacterized protein</fullName>
    </submittedName>
</protein>
<evidence type="ECO:0000313" key="2">
    <source>
        <dbReference type="EMBL" id="KXH67736.1"/>
    </source>
</evidence>
<dbReference type="EMBL" id="JFFI01000428">
    <property type="protein sequence ID" value="KXH67736.1"/>
    <property type="molecule type" value="Genomic_DNA"/>
</dbReference>
<comment type="caution">
    <text evidence="2">The sequence shown here is derived from an EMBL/GenBank/DDBJ whole genome shotgun (WGS) entry which is preliminary data.</text>
</comment>
<feature type="compositionally biased region" description="Basic and acidic residues" evidence="1">
    <location>
        <begin position="30"/>
        <end position="44"/>
    </location>
</feature>
<dbReference type="OrthoDB" id="4851863at2759"/>
<evidence type="ECO:0000313" key="3">
    <source>
        <dbReference type="Proteomes" id="UP000070121"/>
    </source>
</evidence>
<feature type="region of interest" description="Disordered" evidence="1">
    <location>
        <begin position="1"/>
        <end position="124"/>
    </location>
</feature>
<keyword evidence="3" id="KW-1185">Reference proteome</keyword>
<feature type="compositionally biased region" description="Polar residues" evidence="1">
    <location>
        <begin position="80"/>
        <end position="90"/>
    </location>
</feature>
<proteinExistence type="predicted"/>
<dbReference type="AlphaFoldDB" id="A0A135V515"/>
<organism evidence="2 3">
    <name type="scientific">Colletotrichum salicis</name>
    <dbReference type="NCBI Taxonomy" id="1209931"/>
    <lineage>
        <taxon>Eukaryota</taxon>
        <taxon>Fungi</taxon>
        <taxon>Dikarya</taxon>
        <taxon>Ascomycota</taxon>
        <taxon>Pezizomycotina</taxon>
        <taxon>Sordariomycetes</taxon>
        <taxon>Hypocreomycetidae</taxon>
        <taxon>Glomerellales</taxon>
        <taxon>Glomerellaceae</taxon>
        <taxon>Colletotrichum</taxon>
        <taxon>Colletotrichum acutatum species complex</taxon>
    </lineage>
</organism>
<evidence type="ECO:0000256" key="1">
    <source>
        <dbReference type="SAM" id="MobiDB-lite"/>
    </source>
</evidence>
<name>A0A135V515_9PEZI</name>
<sequence length="169" mass="18623">MALYYDIQVTVSECSNDEKQTPRSPPQATKTERMDHETKEDTHTSPRPKPSATLPTSNTSTSDSCGHGSSSNGSFSSRTNDTTHASTTSGDRLGCTSATLAAARRNSTEATQMLSKDVSVAKSESRIGPVQQEFESDPSHKFWTWSQDAQNWYHVQDKESVLWAPHQLD</sequence>
<feature type="compositionally biased region" description="Low complexity" evidence="1">
    <location>
        <begin position="59"/>
        <end position="79"/>
    </location>
</feature>
<dbReference type="Proteomes" id="UP000070121">
    <property type="component" value="Unassembled WGS sequence"/>
</dbReference>